<feature type="domain" description="RPW8" evidence="1">
    <location>
        <begin position="1"/>
        <end position="149"/>
    </location>
</feature>
<dbReference type="Pfam" id="PF05659">
    <property type="entry name" value="RPW8"/>
    <property type="match status" value="1"/>
</dbReference>
<dbReference type="Proteomes" id="UP000436088">
    <property type="component" value="Unassembled WGS sequence"/>
</dbReference>
<organism evidence="2 3">
    <name type="scientific">Hibiscus syriacus</name>
    <name type="common">Rose of Sharon</name>
    <dbReference type="NCBI Taxonomy" id="106335"/>
    <lineage>
        <taxon>Eukaryota</taxon>
        <taxon>Viridiplantae</taxon>
        <taxon>Streptophyta</taxon>
        <taxon>Embryophyta</taxon>
        <taxon>Tracheophyta</taxon>
        <taxon>Spermatophyta</taxon>
        <taxon>Magnoliopsida</taxon>
        <taxon>eudicotyledons</taxon>
        <taxon>Gunneridae</taxon>
        <taxon>Pentapetalae</taxon>
        <taxon>rosids</taxon>
        <taxon>malvids</taxon>
        <taxon>Malvales</taxon>
        <taxon>Malvaceae</taxon>
        <taxon>Malvoideae</taxon>
        <taxon>Hibiscus</taxon>
    </lineage>
</organism>
<name>A0A6A2ZT44_HIBSY</name>
<evidence type="ECO:0000313" key="3">
    <source>
        <dbReference type="Proteomes" id="UP000436088"/>
    </source>
</evidence>
<protein>
    <recommendedName>
        <fullName evidence="1">RPW8 domain-containing protein</fullName>
    </recommendedName>
</protein>
<dbReference type="AlphaFoldDB" id="A0A6A2ZT44"/>
<evidence type="ECO:0000259" key="1">
    <source>
        <dbReference type="PROSITE" id="PS51153"/>
    </source>
</evidence>
<dbReference type="EMBL" id="VEPZ02001095">
    <property type="protein sequence ID" value="KAE8695078.1"/>
    <property type="molecule type" value="Genomic_DNA"/>
</dbReference>
<sequence length="231" mass="26568">MAALIGGAALGAVFGQLLRTVVEASRTAAMFRGTLKELKSTLLSIEPVIKDIESFNKVSDKEHETKQLLEIIHKGQKLVTSCCKIHRLDFIKKTYYVKKLNRFNRPLDRLYQIIGNGSFSQVSDVEKFKVHEPRDLGSFKVPEPREEVVGFDEPLKELKMGFQSLLYLLLEDPGRQHWLNCFVKMPRSKMDLLEHSVEAVAALKRRQRTCGLLESTAVAEDFWRRRQQQYC</sequence>
<dbReference type="InterPro" id="IPR008808">
    <property type="entry name" value="Powdery_mildew-R_dom"/>
</dbReference>
<dbReference type="PROSITE" id="PS51153">
    <property type="entry name" value="RPW8"/>
    <property type="match status" value="1"/>
</dbReference>
<keyword evidence="3" id="KW-1185">Reference proteome</keyword>
<comment type="caution">
    <text evidence="2">The sequence shown here is derived from an EMBL/GenBank/DDBJ whole genome shotgun (WGS) entry which is preliminary data.</text>
</comment>
<gene>
    <name evidence="2" type="ORF">F3Y22_tig00110744pilonHSYRG00031</name>
</gene>
<reference evidence="2" key="1">
    <citation type="submission" date="2019-09" db="EMBL/GenBank/DDBJ databases">
        <title>Draft genome information of white flower Hibiscus syriacus.</title>
        <authorList>
            <person name="Kim Y.-M."/>
        </authorList>
    </citation>
    <scope>NUCLEOTIDE SEQUENCE [LARGE SCALE GENOMIC DNA]</scope>
    <source>
        <strain evidence="2">YM2019G1</strain>
    </source>
</reference>
<accession>A0A6A2ZT44</accession>
<proteinExistence type="predicted"/>
<evidence type="ECO:0000313" key="2">
    <source>
        <dbReference type="EMBL" id="KAE8695078.1"/>
    </source>
</evidence>